<evidence type="ECO:0000313" key="3">
    <source>
        <dbReference type="Proteomes" id="UP000325161"/>
    </source>
</evidence>
<accession>A0A5C0AW80</accession>
<keyword evidence="1" id="KW-0472">Membrane</keyword>
<keyword evidence="3" id="KW-1185">Reference proteome</keyword>
<proteinExistence type="predicted"/>
<organism evidence="2 3">
    <name type="scientific">Pigmentiphaga aceris</name>
    <dbReference type="NCBI Taxonomy" id="1940612"/>
    <lineage>
        <taxon>Bacteria</taxon>
        <taxon>Pseudomonadati</taxon>
        <taxon>Pseudomonadota</taxon>
        <taxon>Betaproteobacteria</taxon>
        <taxon>Burkholderiales</taxon>
        <taxon>Alcaligenaceae</taxon>
        <taxon>Pigmentiphaga</taxon>
    </lineage>
</organism>
<sequence length="63" mass="6932">MTLLYWLGAALGLMLVLEGLLPFAAPSRWRSAVRRLAECSDAQIRFGGLTAILGGLLILWLFE</sequence>
<dbReference type="PANTHER" id="PTHR38602">
    <property type="entry name" value="INNER MEMBRANE PROTEIN-RELATED"/>
    <property type="match status" value="1"/>
</dbReference>
<gene>
    <name evidence="2" type="ORF">FXN63_09210</name>
</gene>
<keyword evidence="1" id="KW-1133">Transmembrane helix</keyword>
<dbReference type="PANTHER" id="PTHR38602:SF1">
    <property type="entry name" value="INNER MEMBRANE PROTEIN"/>
    <property type="match status" value="1"/>
</dbReference>
<dbReference type="Pfam" id="PF09838">
    <property type="entry name" value="DUF2065"/>
    <property type="match status" value="1"/>
</dbReference>
<keyword evidence="1" id="KW-0812">Transmembrane</keyword>
<dbReference type="RefSeq" id="WP_148814379.1">
    <property type="nucleotide sequence ID" value="NZ_CP043046.1"/>
</dbReference>
<feature type="transmembrane region" description="Helical" evidence="1">
    <location>
        <begin position="6"/>
        <end position="25"/>
    </location>
</feature>
<feature type="transmembrane region" description="Helical" evidence="1">
    <location>
        <begin position="46"/>
        <end position="62"/>
    </location>
</feature>
<reference evidence="2 3" key="1">
    <citation type="submission" date="2019-08" db="EMBL/GenBank/DDBJ databases">
        <title>Amphibian skin-associated Pigmentiphaga: genome sequence and occurrence across geography and hosts.</title>
        <authorList>
            <person name="Bletz M.C."/>
            <person name="Bunk B."/>
            <person name="Sproeer C."/>
            <person name="Biwer P."/>
            <person name="Reiter S."/>
            <person name="Rabemananjara F.C.E."/>
            <person name="Schulz S."/>
            <person name="Overmann J."/>
            <person name="Vences M."/>
        </authorList>
    </citation>
    <scope>NUCLEOTIDE SEQUENCE [LARGE SCALE GENOMIC DNA]</scope>
    <source>
        <strain evidence="2 3">Mada1488</strain>
    </source>
</reference>
<dbReference type="InterPro" id="IPR019201">
    <property type="entry name" value="DUF2065"/>
</dbReference>
<dbReference type="Proteomes" id="UP000325161">
    <property type="component" value="Chromosome"/>
</dbReference>
<name>A0A5C0AW80_9BURK</name>
<evidence type="ECO:0000313" key="2">
    <source>
        <dbReference type="EMBL" id="QEI05996.1"/>
    </source>
</evidence>
<dbReference type="KEGG" id="pacr:FXN63_09210"/>
<protein>
    <submittedName>
        <fullName evidence="2">DUF2065 domain-containing protein</fullName>
    </submittedName>
</protein>
<evidence type="ECO:0000256" key="1">
    <source>
        <dbReference type="SAM" id="Phobius"/>
    </source>
</evidence>
<dbReference type="AlphaFoldDB" id="A0A5C0AW80"/>
<dbReference type="EMBL" id="CP043046">
    <property type="protein sequence ID" value="QEI05996.1"/>
    <property type="molecule type" value="Genomic_DNA"/>
</dbReference>